<dbReference type="Proteomes" id="UP001234178">
    <property type="component" value="Unassembled WGS sequence"/>
</dbReference>
<proteinExistence type="predicted"/>
<organism evidence="2 3">
    <name type="scientific">Daphnia magna</name>
    <dbReference type="NCBI Taxonomy" id="35525"/>
    <lineage>
        <taxon>Eukaryota</taxon>
        <taxon>Metazoa</taxon>
        <taxon>Ecdysozoa</taxon>
        <taxon>Arthropoda</taxon>
        <taxon>Crustacea</taxon>
        <taxon>Branchiopoda</taxon>
        <taxon>Diplostraca</taxon>
        <taxon>Cladocera</taxon>
        <taxon>Anomopoda</taxon>
        <taxon>Daphniidae</taxon>
        <taxon>Daphnia</taxon>
    </lineage>
</organism>
<feature type="transmembrane region" description="Helical" evidence="1">
    <location>
        <begin position="46"/>
        <end position="71"/>
    </location>
</feature>
<evidence type="ECO:0000256" key="1">
    <source>
        <dbReference type="SAM" id="Phobius"/>
    </source>
</evidence>
<gene>
    <name evidence="2" type="ORF">OUZ56_011037</name>
</gene>
<comment type="caution">
    <text evidence="2">The sequence shown here is derived from an EMBL/GenBank/DDBJ whole genome shotgun (WGS) entry which is preliminary data.</text>
</comment>
<evidence type="ECO:0000313" key="3">
    <source>
        <dbReference type="Proteomes" id="UP001234178"/>
    </source>
</evidence>
<feature type="transmembrane region" description="Helical" evidence="1">
    <location>
        <begin position="21"/>
        <end position="40"/>
    </location>
</feature>
<evidence type="ECO:0000313" key="2">
    <source>
        <dbReference type="EMBL" id="KAK4005914.1"/>
    </source>
</evidence>
<reference evidence="2 3" key="1">
    <citation type="journal article" date="2023" name="Nucleic Acids Res.">
        <title>The hologenome of Daphnia magna reveals possible DNA methylation and microbiome-mediated evolution of the host genome.</title>
        <authorList>
            <person name="Chaturvedi A."/>
            <person name="Li X."/>
            <person name="Dhandapani V."/>
            <person name="Marshall H."/>
            <person name="Kissane S."/>
            <person name="Cuenca-Cambronero M."/>
            <person name="Asole G."/>
            <person name="Calvet F."/>
            <person name="Ruiz-Romero M."/>
            <person name="Marangio P."/>
            <person name="Guigo R."/>
            <person name="Rago D."/>
            <person name="Mirbahai L."/>
            <person name="Eastwood N."/>
            <person name="Colbourne J.K."/>
            <person name="Zhou J."/>
            <person name="Mallon E."/>
            <person name="Orsini L."/>
        </authorList>
    </citation>
    <scope>NUCLEOTIDE SEQUENCE [LARGE SCALE GENOMIC DNA]</scope>
    <source>
        <strain evidence="2">LRV0_1</strain>
    </source>
</reference>
<keyword evidence="1" id="KW-0812">Transmembrane</keyword>
<keyword evidence="1" id="KW-1133">Transmembrane helix</keyword>
<accession>A0ABQ9YZ39</accession>
<sequence>MLTRSVSLLRICFRRHWYEVTGMKFLLSASLGFVLDVTGMKSLLSASLGFVLDVTGIPVAWFTSFIVTMLFETSCKQHRHTLCAIRQVNASVSTTHPIIKIGKFALYLSVRKSDNSKSSFQGCNCSGGFQGWVA</sequence>
<name>A0ABQ9YZ39_9CRUS</name>
<keyword evidence="1" id="KW-0472">Membrane</keyword>
<dbReference type="EMBL" id="JAOYFB010000002">
    <property type="protein sequence ID" value="KAK4005914.1"/>
    <property type="molecule type" value="Genomic_DNA"/>
</dbReference>
<keyword evidence="3" id="KW-1185">Reference proteome</keyword>
<protein>
    <submittedName>
        <fullName evidence="2">Uncharacterized protein</fullName>
    </submittedName>
</protein>